<keyword evidence="3" id="KW-1185">Reference proteome</keyword>
<keyword evidence="1" id="KW-1133">Transmembrane helix</keyword>
<dbReference type="AlphaFoldDB" id="A0A6N9Q6Z7"/>
<name>A0A6N9Q6Z7_9BACL</name>
<gene>
    <name evidence="2" type="ORF">ERL59_16445</name>
</gene>
<protein>
    <submittedName>
        <fullName evidence="2">Uncharacterized protein</fullName>
    </submittedName>
</protein>
<dbReference type="Proteomes" id="UP000448943">
    <property type="component" value="Unassembled WGS sequence"/>
</dbReference>
<evidence type="ECO:0000313" key="2">
    <source>
        <dbReference type="EMBL" id="NBI30540.1"/>
    </source>
</evidence>
<feature type="transmembrane region" description="Helical" evidence="1">
    <location>
        <begin position="6"/>
        <end position="36"/>
    </location>
</feature>
<dbReference type="OrthoDB" id="2971619at2"/>
<sequence>MTNIFYGIYMIVVGIISIFTGEIVTFIMLGIILMSLNNINSTLKMIYKKLNQTEHKDEV</sequence>
<keyword evidence="1" id="KW-0472">Membrane</keyword>
<keyword evidence="1" id="KW-0812">Transmembrane</keyword>
<comment type="caution">
    <text evidence="2">The sequence shown here is derived from an EMBL/GenBank/DDBJ whole genome shotgun (WGS) entry which is preliminary data.</text>
</comment>
<evidence type="ECO:0000256" key="1">
    <source>
        <dbReference type="SAM" id="Phobius"/>
    </source>
</evidence>
<accession>A0A6N9Q6Z7</accession>
<organism evidence="2 3">
    <name type="scientific">Chengkuizengella marina</name>
    <dbReference type="NCBI Taxonomy" id="2507566"/>
    <lineage>
        <taxon>Bacteria</taxon>
        <taxon>Bacillati</taxon>
        <taxon>Bacillota</taxon>
        <taxon>Bacilli</taxon>
        <taxon>Bacillales</taxon>
        <taxon>Paenibacillaceae</taxon>
        <taxon>Chengkuizengella</taxon>
    </lineage>
</organism>
<dbReference type="EMBL" id="SIJB01000032">
    <property type="protein sequence ID" value="NBI30540.1"/>
    <property type="molecule type" value="Genomic_DNA"/>
</dbReference>
<evidence type="ECO:0000313" key="3">
    <source>
        <dbReference type="Proteomes" id="UP000448943"/>
    </source>
</evidence>
<proteinExistence type="predicted"/>
<dbReference type="RefSeq" id="WP_160647344.1">
    <property type="nucleotide sequence ID" value="NZ_SIJB01000032.1"/>
</dbReference>
<reference evidence="2 3" key="1">
    <citation type="submission" date="2019-01" db="EMBL/GenBank/DDBJ databases">
        <title>Chengkuizengella sp. nov., isolated from deep-sea sediment of East Pacific Ocean.</title>
        <authorList>
            <person name="Yang J."/>
            <person name="Lai Q."/>
            <person name="Shao Z."/>
        </authorList>
    </citation>
    <scope>NUCLEOTIDE SEQUENCE [LARGE SCALE GENOMIC DNA]</scope>
    <source>
        <strain evidence="2 3">YPA3-1-1</strain>
    </source>
</reference>